<dbReference type="EMBL" id="ANIZ01000772">
    <property type="protein sequence ID" value="ETI52715.1"/>
    <property type="molecule type" value="Genomic_DNA"/>
</dbReference>
<organism evidence="1 2">
    <name type="scientific">Phytophthora nicotianae P1569</name>
    <dbReference type="NCBI Taxonomy" id="1317065"/>
    <lineage>
        <taxon>Eukaryota</taxon>
        <taxon>Sar</taxon>
        <taxon>Stramenopiles</taxon>
        <taxon>Oomycota</taxon>
        <taxon>Peronosporomycetes</taxon>
        <taxon>Peronosporales</taxon>
        <taxon>Peronosporaceae</taxon>
        <taxon>Phytophthora</taxon>
    </lineage>
</organism>
<sequence length="30" mass="3475">MMKRVRGECTLIKHDVPELLSYFVVDPAVK</sequence>
<name>V9FMK8_PHYNI</name>
<gene>
    <name evidence="1" type="ORF">F443_04226</name>
</gene>
<evidence type="ECO:0000313" key="1">
    <source>
        <dbReference type="EMBL" id="ETI52715.1"/>
    </source>
</evidence>
<protein>
    <submittedName>
        <fullName evidence="1">Uncharacterized protein</fullName>
    </submittedName>
</protein>
<dbReference type="Proteomes" id="UP000018721">
    <property type="component" value="Unassembled WGS sequence"/>
</dbReference>
<dbReference type="AlphaFoldDB" id="V9FMK8"/>
<proteinExistence type="predicted"/>
<dbReference type="HOGENOM" id="CLU_3407220_0_0_1"/>
<comment type="caution">
    <text evidence="1">The sequence shown here is derived from an EMBL/GenBank/DDBJ whole genome shotgun (WGS) entry which is preliminary data.</text>
</comment>
<keyword evidence="2" id="KW-1185">Reference proteome</keyword>
<evidence type="ECO:0000313" key="2">
    <source>
        <dbReference type="Proteomes" id="UP000018721"/>
    </source>
</evidence>
<reference evidence="1 2" key="1">
    <citation type="submission" date="2013-11" db="EMBL/GenBank/DDBJ databases">
        <title>The Genome Sequence of Phytophthora parasitica P1569.</title>
        <authorList>
            <consortium name="The Broad Institute Genomics Platform"/>
            <person name="Russ C."/>
            <person name="Tyler B."/>
            <person name="Panabieres F."/>
            <person name="Shan W."/>
            <person name="Tripathy S."/>
            <person name="Grunwald N."/>
            <person name="Machado M."/>
            <person name="Johnson C.S."/>
            <person name="Arredondo F."/>
            <person name="Hong C."/>
            <person name="Coffey M."/>
            <person name="Young S.K."/>
            <person name="Zeng Q."/>
            <person name="Gargeya S."/>
            <person name="Fitzgerald M."/>
            <person name="Abouelleil A."/>
            <person name="Alvarado L."/>
            <person name="Chapman S.B."/>
            <person name="Gainer-Dewar J."/>
            <person name="Goldberg J."/>
            <person name="Griggs A."/>
            <person name="Gujja S."/>
            <person name="Hansen M."/>
            <person name="Howarth C."/>
            <person name="Imamovic A."/>
            <person name="Ireland A."/>
            <person name="Larimer J."/>
            <person name="McCowan C."/>
            <person name="Murphy C."/>
            <person name="Pearson M."/>
            <person name="Poon T.W."/>
            <person name="Priest M."/>
            <person name="Roberts A."/>
            <person name="Saif S."/>
            <person name="Shea T."/>
            <person name="Sykes S."/>
            <person name="Wortman J."/>
            <person name="Nusbaum C."/>
            <person name="Birren B."/>
        </authorList>
    </citation>
    <scope>NUCLEOTIDE SEQUENCE [LARGE SCALE GENOMIC DNA]</scope>
    <source>
        <strain evidence="1 2">P1569</strain>
    </source>
</reference>
<accession>V9FMK8</accession>